<proteinExistence type="predicted"/>
<organism evidence="4 5">
    <name type="scientific">Candidatus Sysuiplasma superficiale</name>
    <dbReference type="NCBI Taxonomy" id="2823368"/>
    <lineage>
        <taxon>Archaea</taxon>
        <taxon>Methanobacteriati</taxon>
        <taxon>Thermoplasmatota</taxon>
        <taxon>Thermoplasmata</taxon>
        <taxon>Candidatus Sysuiplasmatales</taxon>
        <taxon>Candidatus Sysuiplasmataceae</taxon>
        <taxon>Candidatus Sysuiplasma</taxon>
    </lineage>
</organism>
<evidence type="ECO:0000313" key="5">
    <source>
        <dbReference type="Proteomes" id="UP000750197"/>
    </source>
</evidence>
<evidence type="ECO:0000256" key="2">
    <source>
        <dbReference type="ARBA" id="ARBA00023274"/>
    </source>
</evidence>
<protein>
    <submittedName>
        <fullName evidence="4">50S ribosomal protein L30e</fullName>
    </submittedName>
</protein>
<dbReference type="InterPro" id="IPR039109">
    <property type="entry name" value="Ribosomal_eL30-like"/>
</dbReference>
<dbReference type="PANTHER" id="PTHR11449">
    <property type="entry name" value="RIBOSOMAL PROTEIN L30"/>
    <property type="match status" value="1"/>
</dbReference>
<accession>A0A8J8CH73</accession>
<gene>
    <name evidence="4" type="ORF">KIY12_02875</name>
</gene>
<dbReference type="SUPFAM" id="SSF55315">
    <property type="entry name" value="L30e-like"/>
    <property type="match status" value="1"/>
</dbReference>
<dbReference type="Proteomes" id="UP000750197">
    <property type="component" value="Unassembled WGS sequence"/>
</dbReference>
<dbReference type="EMBL" id="JAHEAC010000015">
    <property type="protein sequence ID" value="MBX8643658.1"/>
    <property type="molecule type" value="Genomic_DNA"/>
</dbReference>
<dbReference type="GO" id="GO:1990904">
    <property type="term" value="C:ribonucleoprotein complex"/>
    <property type="evidence" value="ECO:0007669"/>
    <property type="project" value="UniProtKB-KW"/>
</dbReference>
<reference evidence="4" key="1">
    <citation type="submission" date="2021-05" db="EMBL/GenBank/DDBJ databases">
        <title>Genomic insights into ecological role and evolution of a novel Thermoplasmata order Candidatus Sysuiplasmatales.</title>
        <authorList>
            <person name="Yuan Y."/>
        </authorList>
    </citation>
    <scope>NUCLEOTIDE SEQUENCE</scope>
    <source>
        <strain evidence="4">TUT19-bin139</strain>
    </source>
</reference>
<feature type="domain" description="Ribosomal protein eL8/eL30/eS12/Gadd45" evidence="3">
    <location>
        <begin position="4"/>
        <end position="90"/>
    </location>
</feature>
<dbReference type="NCBIfam" id="NF002172">
    <property type="entry name" value="PRK01018.1"/>
    <property type="match status" value="1"/>
</dbReference>
<dbReference type="Gene3D" id="3.30.1330.30">
    <property type="match status" value="1"/>
</dbReference>
<dbReference type="AlphaFoldDB" id="A0A8J8CH73"/>
<keyword evidence="1 4" id="KW-0689">Ribosomal protein</keyword>
<comment type="caution">
    <text evidence="4">The sequence shown here is derived from an EMBL/GenBank/DDBJ whole genome shotgun (WGS) entry which is preliminary data.</text>
</comment>
<dbReference type="InterPro" id="IPR029064">
    <property type="entry name" value="Ribosomal_eL30-like_sf"/>
</dbReference>
<evidence type="ECO:0000256" key="1">
    <source>
        <dbReference type="ARBA" id="ARBA00022980"/>
    </source>
</evidence>
<evidence type="ECO:0000313" key="4">
    <source>
        <dbReference type="EMBL" id="MBX8643658.1"/>
    </source>
</evidence>
<sequence>MSMDIEGAIKLAVADGKVVMGERSVERCLQKKKAKAVVYASNAPAAAHYSRLRSVRTYRYSGGSVELGAACGKPFSVSVVAITDDSSAQLLGE</sequence>
<dbReference type="InterPro" id="IPR004038">
    <property type="entry name" value="Ribosomal_eL8/eL30/eS12/Gad45"/>
</dbReference>
<evidence type="ECO:0000259" key="3">
    <source>
        <dbReference type="Pfam" id="PF01248"/>
    </source>
</evidence>
<name>A0A8J8CH73_9ARCH</name>
<dbReference type="GO" id="GO:0003723">
    <property type="term" value="F:RNA binding"/>
    <property type="evidence" value="ECO:0007669"/>
    <property type="project" value="InterPro"/>
</dbReference>
<keyword evidence="2" id="KW-0687">Ribonucleoprotein</keyword>
<dbReference type="Pfam" id="PF01248">
    <property type="entry name" value="Ribosomal_L7Ae"/>
    <property type="match status" value="1"/>
</dbReference>
<dbReference type="GO" id="GO:0005840">
    <property type="term" value="C:ribosome"/>
    <property type="evidence" value="ECO:0007669"/>
    <property type="project" value="UniProtKB-KW"/>
</dbReference>